<feature type="region of interest" description="Disordered" evidence="1">
    <location>
        <begin position="39"/>
        <end position="61"/>
    </location>
</feature>
<dbReference type="PANTHER" id="PTHR34123:SF1">
    <property type="entry name" value="OS04G0578200 PROTEIN"/>
    <property type="match status" value="1"/>
</dbReference>
<sequence length="318" mass="33745">MHASLKPSINAGRSARIYAHGNRAHLHISCSRRALLPAGAMKPGDRAPTPNPDGGGGTKPGDDVGVGLKATWYAAEAFGKLVGGKKDVSADGHDASAGPKMTREEIIASMRDDYAEDYFVSGKGKMAAYAEDCVFADPFVSFSGTDRFKQNVGNLGGLMRDINLDVYDWKEEGDAVNTKWRFSCILDLPWRPRLAAAGGTTHIIDATSGKVVKHIENWEIEPSKVVAQLFKPSAKIPTTAAETFFMSASNGDLKGMWFGASPLLLKLSFPVVLVSLACKLATGDGLPGLGGFELAAYIAVASCSATEVIKFVDGTFGK</sequence>
<dbReference type="InterPro" id="IPR018790">
    <property type="entry name" value="DUF2358"/>
</dbReference>
<evidence type="ECO:0000313" key="2">
    <source>
        <dbReference type="EMBL" id="CAD8287591.1"/>
    </source>
</evidence>
<organism evidence="2">
    <name type="scientific">Chlamydomonas euryale</name>
    <dbReference type="NCBI Taxonomy" id="1486919"/>
    <lineage>
        <taxon>Eukaryota</taxon>
        <taxon>Viridiplantae</taxon>
        <taxon>Chlorophyta</taxon>
        <taxon>core chlorophytes</taxon>
        <taxon>Chlorophyceae</taxon>
        <taxon>CS clade</taxon>
        <taxon>Chlamydomonadales</taxon>
        <taxon>Chlamydomonadaceae</taxon>
        <taxon>Chlamydomonas</taxon>
    </lineage>
</organism>
<dbReference type="PANTHER" id="PTHR34123">
    <property type="entry name" value="OS04G0578200 PROTEIN"/>
    <property type="match status" value="1"/>
</dbReference>
<dbReference type="InterPro" id="IPR032710">
    <property type="entry name" value="NTF2-like_dom_sf"/>
</dbReference>
<dbReference type="AlphaFoldDB" id="A0A7R9YUT4"/>
<dbReference type="SUPFAM" id="SSF54427">
    <property type="entry name" value="NTF2-like"/>
    <property type="match status" value="1"/>
</dbReference>
<accession>A0A7R9YUT4</accession>
<protein>
    <submittedName>
        <fullName evidence="2">Uncharacterized protein</fullName>
    </submittedName>
</protein>
<reference evidence="2" key="1">
    <citation type="submission" date="2021-01" db="EMBL/GenBank/DDBJ databases">
        <authorList>
            <person name="Corre E."/>
            <person name="Pelletier E."/>
            <person name="Niang G."/>
            <person name="Scheremetjew M."/>
            <person name="Finn R."/>
            <person name="Kale V."/>
            <person name="Holt S."/>
            <person name="Cochrane G."/>
            <person name="Meng A."/>
            <person name="Brown T."/>
            <person name="Cohen L."/>
        </authorList>
    </citation>
    <scope>NUCLEOTIDE SEQUENCE</scope>
    <source>
        <strain evidence="2">CCMP219</strain>
    </source>
</reference>
<proteinExistence type="predicted"/>
<evidence type="ECO:0000256" key="1">
    <source>
        <dbReference type="SAM" id="MobiDB-lite"/>
    </source>
</evidence>
<gene>
    <name evidence="2" type="ORF">CEUR00632_LOCUS7630</name>
</gene>
<dbReference type="Pfam" id="PF10184">
    <property type="entry name" value="DUF2358"/>
    <property type="match status" value="1"/>
</dbReference>
<dbReference type="EMBL" id="HBEC01016375">
    <property type="protein sequence ID" value="CAD8287591.1"/>
    <property type="molecule type" value="Transcribed_RNA"/>
</dbReference>
<name>A0A7R9YUT4_9CHLO</name>